<feature type="transmembrane region" description="Helical" evidence="1">
    <location>
        <begin position="6"/>
        <end position="26"/>
    </location>
</feature>
<sequence>MQDLLNKILPIFPMLLTLTLSQIIYLKMDKRYGLTNKISAKLPVKQDQKELLCICCFMISMLIIGILGIYVIDIPSTIYFALSGILLGIGISVTHKISLIKIN</sequence>
<comment type="caution">
    <text evidence="2">The sequence shown here is derived from an EMBL/GenBank/DDBJ whole genome shotgun (WGS) entry which is preliminary data.</text>
</comment>
<reference evidence="2 3" key="1">
    <citation type="submission" date="2021-06" db="EMBL/GenBank/DDBJ databases">
        <authorList>
            <person name="Sun Q."/>
            <person name="Li D."/>
        </authorList>
    </citation>
    <scope>NUCLEOTIDE SEQUENCE [LARGE SCALE GENOMIC DNA]</scope>
    <source>
        <strain evidence="2 3">MSJ-4</strain>
    </source>
</reference>
<feature type="transmembrane region" description="Helical" evidence="1">
    <location>
        <begin position="78"/>
        <end position="99"/>
    </location>
</feature>
<feature type="transmembrane region" description="Helical" evidence="1">
    <location>
        <begin position="51"/>
        <end position="72"/>
    </location>
</feature>
<evidence type="ECO:0000313" key="3">
    <source>
        <dbReference type="Proteomes" id="UP000736583"/>
    </source>
</evidence>
<keyword evidence="1" id="KW-0472">Membrane</keyword>
<name>A0ABS6F3J2_9CLOT</name>
<organism evidence="2 3">
    <name type="scientific">Clostridium simiarum</name>
    <dbReference type="NCBI Taxonomy" id="2841506"/>
    <lineage>
        <taxon>Bacteria</taxon>
        <taxon>Bacillati</taxon>
        <taxon>Bacillota</taxon>
        <taxon>Clostridia</taxon>
        <taxon>Eubacteriales</taxon>
        <taxon>Clostridiaceae</taxon>
        <taxon>Clostridium</taxon>
    </lineage>
</organism>
<protein>
    <recommendedName>
        <fullName evidence="4">DUF3784 domain-containing protein</fullName>
    </recommendedName>
</protein>
<evidence type="ECO:0008006" key="4">
    <source>
        <dbReference type="Google" id="ProtNLM"/>
    </source>
</evidence>
<evidence type="ECO:0000313" key="2">
    <source>
        <dbReference type="EMBL" id="MBU5593082.1"/>
    </source>
</evidence>
<keyword evidence="1" id="KW-1133">Transmembrane helix</keyword>
<keyword evidence="3" id="KW-1185">Reference proteome</keyword>
<evidence type="ECO:0000256" key="1">
    <source>
        <dbReference type="SAM" id="Phobius"/>
    </source>
</evidence>
<dbReference type="Proteomes" id="UP000736583">
    <property type="component" value="Unassembled WGS sequence"/>
</dbReference>
<dbReference type="EMBL" id="JAHLQL010000006">
    <property type="protein sequence ID" value="MBU5593082.1"/>
    <property type="molecule type" value="Genomic_DNA"/>
</dbReference>
<keyword evidence="1" id="KW-0812">Transmembrane</keyword>
<gene>
    <name evidence="2" type="ORF">KQI89_15130</name>
</gene>
<proteinExistence type="predicted"/>
<dbReference type="RefSeq" id="WP_216457764.1">
    <property type="nucleotide sequence ID" value="NZ_JAHLQL010000006.1"/>
</dbReference>
<accession>A0ABS6F3J2</accession>